<dbReference type="Pfam" id="PF00849">
    <property type="entry name" value="PseudoU_synth_2"/>
    <property type="match status" value="1"/>
</dbReference>
<dbReference type="NCBIfam" id="NF008385">
    <property type="entry name" value="PRK11180.1"/>
    <property type="match status" value="1"/>
</dbReference>
<dbReference type="PROSITE" id="PS01129">
    <property type="entry name" value="PSI_RLU"/>
    <property type="match status" value="1"/>
</dbReference>
<evidence type="ECO:0000256" key="4">
    <source>
        <dbReference type="PROSITE-ProRule" id="PRU00182"/>
    </source>
</evidence>
<sequence>MAERIVKEAQVPFDLGGNRFDQVATELFSDYSRSRIKTWIKEGTLLVDGKITKPKEKLFGGEVVTLNVVLEAQADHEAQEMPLDIVYEDDDIIVVNKPAGLVVHPAVGNRDGTLMNAILHHAPETAHVPRAGIVHRLDKETTGLMVVAKTLAAQTDLVAQLQERSMGREYEAIAIGEMTGGGIVDEPIGRHPHNRQKMAVEPVNGKDAVTHYRLVKRYKNHTHIRLKLETGRTHQIRVHMSFIQYPLVGDPQYGGRLKMPKACSPELQDSLRHFRRQALHAKRLELAHPITGDWMEWEIDLPEDMQSLLDALKKDMVESGSDDSEYF</sequence>
<dbReference type="PROSITE" id="PS50889">
    <property type="entry name" value="S4"/>
    <property type="match status" value="1"/>
</dbReference>
<name>A0ABU9GA79_9GAMM</name>
<dbReference type="InterPro" id="IPR036986">
    <property type="entry name" value="S4_RNA-bd_sf"/>
</dbReference>
<dbReference type="Pfam" id="PF01479">
    <property type="entry name" value="S4"/>
    <property type="match status" value="1"/>
</dbReference>
<feature type="domain" description="Pseudouridine synthase RsuA/RluA-like" evidence="6">
    <location>
        <begin position="91"/>
        <end position="241"/>
    </location>
</feature>
<comment type="similarity">
    <text evidence="1 5">Belongs to the pseudouridine synthase RluA family.</text>
</comment>
<dbReference type="EMBL" id="JBAKAR010000013">
    <property type="protein sequence ID" value="MEL0614372.1"/>
    <property type="molecule type" value="Genomic_DNA"/>
</dbReference>
<dbReference type="GO" id="GO:0160140">
    <property type="term" value="F:23S rRNA pseudouridine(1911/1915/1917) synthase activity"/>
    <property type="evidence" value="ECO:0007669"/>
    <property type="project" value="UniProtKB-EC"/>
</dbReference>
<evidence type="ECO:0000256" key="1">
    <source>
        <dbReference type="ARBA" id="ARBA00010876"/>
    </source>
</evidence>
<dbReference type="InterPro" id="IPR002942">
    <property type="entry name" value="S4_RNA-bd"/>
</dbReference>
<dbReference type="CDD" id="cd02869">
    <property type="entry name" value="PseudoU_synth_RluA_like"/>
    <property type="match status" value="1"/>
</dbReference>
<dbReference type="InterPro" id="IPR020103">
    <property type="entry name" value="PsdUridine_synth_cat_dom_sf"/>
</dbReference>
<dbReference type="PANTHER" id="PTHR21600">
    <property type="entry name" value="MITOCHONDRIAL RNA PSEUDOURIDINE SYNTHASE"/>
    <property type="match status" value="1"/>
</dbReference>
<proteinExistence type="inferred from homology"/>
<keyword evidence="4" id="KW-0694">RNA-binding</keyword>
<keyword evidence="2 5" id="KW-0413">Isomerase</keyword>
<dbReference type="SUPFAM" id="SSF55174">
    <property type="entry name" value="Alpha-L RNA-binding motif"/>
    <property type="match status" value="1"/>
</dbReference>
<dbReference type="EC" id="5.4.99.-" evidence="5"/>
<evidence type="ECO:0000259" key="7">
    <source>
        <dbReference type="Pfam" id="PF01479"/>
    </source>
</evidence>
<comment type="caution">
    <text evidence="8">The sequence shown here is derived from an EMBL/GenBank/DDBJ whole genome shotgun (WGS) entry which is preliminary data.</text>
</comment>
<dbReference type="NCBIfam" id="TIGR00005">
    <property type="entry name" value="rluA_subfam"/>
    <property type="match status" value="1"/>
</dbReference>
<protein>
    <recommendedName>
        <fullName evidence="5">Pseudouridine synthase</fullName>
        <ecNumber evidence="5">5.4.99.-</ecNumber>
    </recommendedName>
</protein>
<accession>A0ABU9GA79</accession>
<comment type="catalytic activity">
    <reaction evidence="5">
        <text>a uridine in RNA = a pseudouridine in RNA</text>
        <dbReference type="Rhea" id="RHEA:48348"/>
        <dbReference type="Rhea" id="RHEA-COMP:12068"/>
        <dbReference type="Rhea" id="RHEA-COMP:12069"/>
        <dbReference type="ChEBI" id="CHEBI:65314"/>
        <dbReference type="ChEBI" id="CHEBI:65315"/>
    </reaction>
</comment>
<organism evidence="8 9">
    <name type="scientific">Marinomonas arenicola</name>
    <dbReference type="NCBI Taxonomy" id="569601"/>
    <lineage>
        <taxon>Bacteria</taxon>
        <taxon>Pseudomonadati</taxon>
        <taxon>Pseudomonadota</taxon>
        <taxon>Gammaproteobacteria</taxon>
        <taxon>Oceanospirillales</taxon>
        <taxon>Oceanospirillaceae</taxon>
        <taxon>Marinomonas</taxon>
    </lineage>
</organism>
<evidence type="ECO:0000256" key="2">
    <source>
        <dbReference type="ARBA" id="ARBA00023235"/>
    </source>
</evidence>
<dbReference type="InterPro" id="IPR050188">
    <property type="entry name" value="RluA_PseudoU_synthase"/>
</dbReference>
<evidence type="ECO:0000259" key="6">
    <source>
        <dbReference type="Pfam" id="PF00849"/>
    </source>
</evidence>
<comment type="catalytic activity">
    <reaction evidence="3">
        <text>uridine(1911/1915/1917) in 23S rRNA = pseudouridine(1911/1915/1917) in 23S rRNA</text>
        <dbReference type="Rhea" id="RHEA:42524"/>
        <dbReference type="Rhea" id="RHEA-COMP:10097"/>
        <dbReference type="Rhea" id="RHEA-COMP:10098"/>
        <dbReference type="ChEBI" id="CHEBI:65314"/>
        <dbReference type="ChEBI" id="CHEBI:65315"/>
        <dbReference type="EC" id="5.4.99.23"/>
    </reaction>
</comment>
<dbReference type="Gene3D" id="3.10.290.10">
    <property type="entry name" value="RNA-binding S4 domain"/>
    <property type="match status" value="1"/>
</dbReference>
<dbReference type="InterPro" id="IPR006145">
    <property type="entry name" value="PsdUridine_synth_RsuA/RluA"/>
</dbReference>
<evidence type="ECO:0000313" key="8">
    <source>
        <dbReference type="EMBL" id="MEL0614372.1"/>
    </source>
</evidence>
<dbReference type="Gene3D" id="3.30.2350.10">
    <property type="entry name" value="Pseudouridine synthase"/>
    <property type="match status" value="1"/>
</dbReference>
<gene>
    <name evidence="8" type="primary">rluD</name>
    <name evidence="8" type="ORF">V6242_14535</name>
</gene>
<dbReference type="Proteomes" id="UP001379949">
    <property type="component" value="Unassembled WGS sequence"/>
</dbReference>
<feature type="domain" description="RNA-binding S4" evidence="7">
    <location>
        <begin position="19"/>
        <end position="64"/>
    </location>
</feature>
<dbReference type="RefSeq" id="WP_133004107.1">
    <property type="nucleotide sequence ID" value="NZ_BAAAFB010000005.1"/>
</dbReference>
<reference evidence="8 9" key="1">
    <citation type="submission" date="2024-02" db="EMBL/GenBank/DDBJ databases">
        <title>Bacteria isolated from the canopy kelp, Nereocystis luetkeana.</title>
        <authorList>
            <person name="Pfister C.A."/>
            <person name="Younker I.T."/>
            <person name="Light S.H."/>
        </authorList>
    </citation>
    <scope>NUCLEOTIDE SEQUENCE [LARGE SCALE GENOMIC DNA]</scope>
    <source>
        <strain evidence="8 9">TI.4.07</strain>
    </source>
</reference>
<evidence type="ECO:0000256" key="5">
    <source>
        <dbReference type="RuleBase" id="RU362028"/>
    </source>
</evidence>
<dbReference type="InterPro" id="IPR006224">
    <property type="entry name" value="PsdUridine_synth_RluA-like_CS"/>
</dbReference>
<dbReference type="PANTHER" id="PTHR21600:SF44">
    <property type="entry name" value="RIBOSOMAL LARGE SUBUNIT PSEUDOURIDINE SYNTHASE D"/>
    <property type="match status" value="1"/>
</dbReference>
<dbReference type="SUPFAM" id="SSF55120">
    <property type="entry name" value="Pseudouridine synthase"/>
    <property type="match status" value="1"/>
</dbReference>
<dbReference type="CDD" id="cd00165">
    <property type="entry name" value="S4"/>
    <property type="match status" value="1"/>
</dbReference>
<evidence type="ECO:0000256" key="3">
    <source>
        <dbReference type="ARBA" id="ARBA00036882"/>
    </source>
</evidence>
<evidence type="ECO:0000313" key="9">
    <source>
        <dbReference type="Proteomes" id="UP001379949"/>
    </source>
</evidence>
<comment type="function">
    <text evidence="5">Responsible for synthesis of pseudouridine from uracil.</text>
</comment>
<dbReference type="InterPro" id="IPR006225">
    <property type="entry name" value="PsdUridine_synth_RluC/D"/>
</dbReference>
<keyword evidence="9" id="KW-1185">Reference proteome</keyword>